<protein>
    <submittedName>
        <fullName evidence="2">Uncharacterized protein</fullName>
    </submittedName>
</protein>
<evidence type="ECO:0000313" key="3">
    <source>
        <dbReference type="Proteomes" id="UP000032180"/>
    </source>
</evidence>
<sequence length="72" mass="8098">MVLRGHPHTQSTAAARSDAEEFTPASPRRWYAQHSSRATARGRDEGRSRRERPLPIAVRHTGPYAEPSFVDT</sequence>
<dbReference type="AlphaFoldDB" id="A0A0D9WSP4"/>
<proteinExistence type="predicted"/>
<reference evidence="2" key="3">
    <citation type="submission" date="2015-04" db="UniProtKB">
        <authorList>
            <consortium name="EnsemblPlants"/>
        </authorList>
    </citation>
    <scope>IDENTIFICATION</scope>
</reference>
<organism evidence="2 3">
    <name type="scientific">Leersia perrieri</name>
    <dbReference type="NCBI Taxonomy" id="77586"/>
    <lineage>
        <taxon>Eukaryota</taxon>
        <taxon>Viridiplantae</taxon>
        <taxon>Streptophyta</taxon>
        <taxon>Embryophyta</taxon>
        <taxon>Tracheophyta</taxon>
        <taxon>Spermatophyta</taxon>
        <taxon>Magnoliopsida</taxon>
        <taxon>Liliopsida</taxon>
        <taxon>Poales</taxon>
        <taxon>Poaceae</taxon>
        <taxon>BOP clade</taxon>
        <taxon>Oryzoideae</taxon>
        <taxon>Oryzeae</taxon>
        <taxon>Oryzinae</taxon>
        <taxon>Leersia</taxon>
    </lineage>
</organism>
<evidence type="ECO:0000313" key="2">
    <source>
        <dbReference type="EnsemblPlants" id="LPERR06G19110.1"/>
    </source>
</evidence>
<dbReference type="Gramene" id="LPERR06G19110.1">
    <property type="protein sequence ID" value="LPERR06G19110.1"/>
    <property type="gene ID" value="LPERR06G19110"/>
</dbReference>
<dbReference type="HOGENOM" id="CLU_2725841_0_0_1"/>
<dbReference type="EnsemblPlants" id="LPERR06G19110.1">
    <property type="protein sequence ID" value="LPERR06G19110.1"/>
    <property type="gene ID" value="LPERR06G19110"/>
</dbReference>
<evidence type="ECO:0000256" key="1">
    <source>
        <dbReference type="SAM" id="MobiDB-lite"/>
    </source>
</evidence>
<keyword evidence="3" id="KW-1185">Reference proteome</keyword>
<feature type="region of interest" description="Disordered" evidence="1">
    <location>
        <begin position="1"/>
        <end position="72"/>
    </location>
</feature>
<reference evidence="3" key="2">
    <citation type="submission" date="2013-12" db="EMBL/GenBank/DDBJ databases">
        <authorList>
            <person name="Yu Y."/>
            <person name="Lee S."/>
            <person name="de Baynast K."/>
            <person name="Wissotski M."/>
            <person name="Liu L."/>
            <person name="Talag J."/>
            <person name="Goicoechea J."/>
            <person name="Angelova A."/>
            <person name="Jetty R."/>
            <person name="Kudrna D."/>
            <person name="Golser W."/>
            <person name="Rivera L."/>
            <person name="Zhang J."/>
            <person name="Wing R."/>
        </authorList>
    </citation>
    <scope>NUCLEOTIDE SEQUENCE</scope>
</reference>
<name>A0A0D9WSP4_9ORYZ</name>
<accession>A0A0D9WSP4</accession>
<reference evidence="2 3" key="1">
    <citation type="submission" date="2012-08" db="EMBL/GenBank/DDBJ databases">
        <title>Oryza genome evolution.</title>
        <authorList>
            <person name="Wing R.A."/>
        </authorList>
    </citation>
    <scope>NUCLEOTIDE SEQUENCE</scope>
</reference>
<feature type="compositionally biased region" description="Basic and acidic residues" evidence="1">
    <location>
        <begin position="41"/>
        <end position="53"/>
    </location>
</feature>
<dbReference type="Proteomes" id="UP000032180">
    <property type="component" value="Chromosome 6"/>
</dbReference>